<evidence type="ECO:0000313" key="5">
    <source>
        <dbReference type="EMBL" id="MYH64008.1"/>
    </source>
</evidence>
<dbReference type="GO" id="GO:0016787">
    <property type="term" value="F:hydrolase activity"/>
    <property type="evidence" value="ECO:0007669"/>
    <property type="project" value="UniProtKB-KW"/>
</dbReference>
<dbReference type="AlphaFoldDB" id="A0A6B1G6I6"/>
<accession>A0A6B1G6I6</accession>
<dbReference type="PROSITE" id="PS00893">
    <property type="entry name" value="NUDIX_BOX"/>
    <property type="match status" value="1"/>
</dbReference>
<dbReference type="Pfam" id="PF00293">
    <property type="entry name" value="NUDIX"/>
    <property type="match status" value="1"/>
</dbReference>
<evidence type="ECO:0000256" key="3">
    <source>
        <dbReference type="RuleBase" id="RU003476"/>
    </source>
</evidence>
<evidence type="ECO:0000256" key="1">
    <source>
        <dbReference type="ARBA" id="ARBA00001946"/>
    </source>
</evidence>
<dbReference type="InterPro" id="IPR000086">
    <property type="entry name" value="NUDIX_hydrolase_dom"/>
</dbReference>
<dbReference type="EMBL" id="VYDA01000726">
    <property type="protein sequence ID" value="MYH64008.1"/>
    <property type="molecule type" value="Genomic_DNA"/>
</dbReference>
<dbReference type="InterPro" id="IPR015797">
    <property type="entry name" value="NUDIX_hydrolase-like_dom_sf"/>
</dbReference>
<evidence type="ECO:0000256" key="2">
    <source>
        <dbReference type="ARBA" id="ARBA00022801"/>
    </source>
</evidence>
<dbReference type="SUPFAM" id="SSF55811">
    <property type="entry name" value="Nudix"/>
    <property type="match status" value="1"/>
</dbReference>
<comment type="similarity">
    <text evidence="3">Belongs to the Nudix hydrolase family.</text>
</comment>
<organism evidence="5">
    <name type="scientific">Caldilineaceae bacterium SB0675_bin_29</name>
    <dbReference type="NCBI Taxonomy" id="2605266"/>
    <lineage>
        <taxon>Bacteria</taxon>
        <taxon>Bacillati</taxon>
        <taxon>Chloroflexota</taxon>
        <taxon>Caldilineae</taxon>
        <taxon>Caldilineales</taxon>
        <taxon>Caldilineaceae</taxon>
    </lineage>
</organism>
<keyword evidence="2 3" id="KW-0378">Hydrolase</keyword>
<dbReference type="InterPro" id="IPR020084">
    <property type="entry name" value="NUDIX_hydrolase_CS"/>
</dbReference>
<sequence>MPQRPSVAPRIDQSEIESLAMRYGQPLCRLYRIETDDYMRGYRGQANPDRRGEVVFAIRQPSGEILLHTKHRYEKPIYRLPTGRIELGESIEDALYREIAEETGQRVQLCRFLGILDCHFISENSAFPFVSYIFYMQSMSGELCPTDTNEIAGFRTVPVHELGSIAQVLRSLGSHRRCWGYWRSLSHDIVRRALTCCQPTA</sequence>
<dbReference type="PANTHER" id="PTHR43046">
    <property type="entry name" value="GDP-MANNOSE MANNOSYL HYDROLASE"/>
    <property type="match status" value="1"/>
</dbReference>
<dbReference type="Gene3D" id="3.90.79.10">
    <property type="entry name" value="Nucleoside Triphosphate Pyrophosphohydrolase"/>
    <property type="match status" value="1"/>
</dbReference>
<evidence type="ECO:0000259" key="4">
    <source>
        <dbReference type="PROSITE" id="PS51462"/>
    </source>
</evidence>
<dbReference type="PANTHER" id="PTHR43046:SF14">
    <property type="entry name" value="MUTT_NUDIX FAMILY PROTEIN"/>
    <property type="match status" value="1"/>
</dbReference>
<proteinExistence type="inferred from homology"/>
<gene>
    <name evidence="5" type="ORF">F4148_20435</name>
</gene>
<comment type="cofactor">
    <cofactor evidence="1">
        <name>Mg(2+)</name>
        <dbReference type="ChEBI" id="CHEBI:18420"/>
    </cofactor>
</comment>
<name>A0A6B1G6I6_9CHLR</name>
<protein>
    <submittedName>
        <fullName evidence="5">NUDIX hydrolase</fullName>
    </submittedName>
</protein>
<feature type="domain" description="Nudix hydrolase" evidence="4">
    <location>
        <begin position="48"/>
        <end position="182"/>
    </location>
</feature>
<dbReference type="PROSITE" id="PS51462">
    <property type="entry name" value="NUDIX"/>
    <property type="match status" value="1"/>
</dbReference>
<comment type="caution">
    <text evidence="5">The sequence shown here is derived from an EMBL/GenBank/DDBJ whole genome shotgun (WGS) entry which is preliminary data.</text>
</comment>
<reference evidence="5" key="1">
    <citation type="submission" date="2019-09" db="EMBL/GenBank/DDBJ databases">
        <title>Characterisation of the sponge microbiome using genome-centric metagenomics.</title>
        <authorList>
            <person name="Engelberts J.P."/>
            <person name="Robbins S.J."/>
            <person name="De Goeij J.M."/>
            <person name="Aranda M."/>
            <person name="Bell S.C."/>
            <person name="Webster N.S."/>
        </authorList>
    </citation>
    <scope>NUCLEOTIDE SEQUENCE</scope>
    <source>
        <strain evidence="5">SB0675_bin_29</strain>
    </source>
</reference>
<dbReference type="CDD" id="cd02883">
    <property type="entry name" value="NUDIX_Hydrolase"/>
    <property type="match status" value="1"/>
</dbReference>
<dbReference type="PRINTS" id="PR00502">
    <property type="entry name" value="NUDIXFAMILY"/>
</dbReference>
<dbReference type="InterPro" id="IPR020476">
    <property type="entry name" value="Nudix_hydrolase"/>
</dbReference>